<feature type="domain" description="Cryptochrome/DNA photolyase FAD-binding" evidence="6">
    <location>
        <begin position="7"/>
        <end position="63"/>
    </location>
</feature>
<evidence type="ECO:0000313" key="8">
    <source>
        <dbReference type="Proteomes" id="UP001557470"/>
    </source>
</evidence>
<organism evidence="7 8">
    <name type="scientific">Umbra pygmaea</name>
    <name type="common">Eastern mudminnow</name>
    <dbReference type="NCBI Taxonomy" id="75934"/>
    <lineage>
        <taxon>Eukaryota</taxon>
        <taxon>Metazoa</taxon>
        <taxon>Chordata</taxon>
        <taxon>Craniata</taxon>
        <taxon>Vertebrata</taxon>
        <taxon>Euteleostomi</taxon>
        <taxon>Actinopterygii</taxon>
        <taxon>Neopterygii</taxon>
        <taxon>Teleostei</taxon>
        <taxon>Protacanthopterygii</taxon>
        <taxon>Esociformes</taxon>
        <taxon>Umbridae</taxon>
        <taxon>Umbra</taxon>
    </lineage>
</organism>
<protein>
    <recommendedName>
        <fullName evidence="6">Cryptochrome/DNA photolyase FAD-binding domain-containing protein</fullName>
    </recommendedName>
</protein>
<keyword evidence="3" id="KW-0285">Flavoprotein</keyword>
<dbReference type="SUPFAM" id="SSF48173">
    <property type="entry name" value="Cryptochrome/photolyase FAD-binding domain"/>
    <property type="match status" value="1"/>
</dbReference>
<gene>
    <name evidence="7" type="ORF">UPYG_G00001710</name>
</gene>
<name>A0ABD0XJT1_UMBPY</name>
<keyword evidence="8" id="KW-1185">Reference proteome</keyword>
<evidence type="ECO:0000256" key="1">
    <source>
        <dbReference type="ARBA" id="ARBA00001974"/>
    </source>
</evidence>
<dbReference type="AlphaFoldDB" id="A0ABD0XJT1"/>
<dbReference type="PANTHER" id="PTHR11455:SF10">
    <property type="entry name" value="CRYPTOCHROME 2B-RELATED"/>
    <property type="match status" value="1"/>
</dbReference>
<feature type="region of interest" description="Disordered" evidence="5">
    <location>
        <begin position="153"/>
        <end position="178"/>
    </location>
</feature>
<proteinExistence type="inferred from homology"/>
<accession>A0ABD0XJT1</accession>
<dbReference type="InterPro" id="IPR002081">
    <property type="entry name" value="Cryptochrome/DNA_photolyase_1"/>
</dbReference>
<dbReference type="Gene3D" id="1.10.579.10">
    <property type="entry name" value="DNA Cyclobutane Dipyrimidine Photolyase, subunit A, domain 3"/>
    <property type="match status" value="1"/>
</dbReference>
<sequence>MSPCASRRYLPILRGFPAKYIYDPWNAPESVQAAAKCVIGVHYPKPMVNHAESSRLNIERMKQIHQQLSRYRGLGLLASVPSTNGSGGIMTYSHGEQQMRMNNPAHLSGGAVASGSVLMNYDSEEYPGPIRVQQQQKHVDFIREEGPLLLSMGSVTGKRGRESEQEPGGDNHHVTSHKIHRQTAGFGVQEIVLTRTTPLNALKQLPCDWLSRSLH</sequence>
<evidence type="ECO:0000256" key="2">
    <source>
        <dbReference type="ARBA" id="ARBA00005862"/>
    </source>
</evidence>
<keyword evidence="4" id="KW-0274">FAD</keyword>
<evidence type="ECO:0000256" key="4">
    <source>
        <dbReference type="ARBA" id="ARBA00022827"/>
    </source>
</evidence>
<comment type="similarity">
    <text evidence="2">Belongs to the DNA photolyase class-1 family.</text>
</comment>
<evidence type="ECO:0000259" key="6">
    <source>
        <dbReference type="Pfam" id="PF03441"/>
    </source>
</evidence>
<evidence type="ECO:0000256" key="5">
    <source>
        <dbReference type="SAM" id="MobiDB-lite"/>
    </source>
</evidence>
<evidence type="ECO:0000256" key="3">
    <source>
        <dbReference type="ARBA" id="ARBA00022630"/>
    </source>
</evidence>
<dbReference type="InterPro" id="IPR005101">
    <property type="entry name" value="Cryptochr/Photolyase_FAD-bd"/>
</dbReference>
<dbReference type="InterPro" id="IPR036134">
    <property type="entry name" value="Crypto/Photolyase_FAD-like_sf"/>
</dbReference>
<dbReference type="PANTHER" id="PTHR11455">
    <property type="entry name" value="CRYPTOCHROME"/>
    <property type="match status" value="1"/>
</dbReference>
<comment type="cofactor">
    <cofactor evidence="1">
        <name>FAD</name>
        <dbReference type="ChEBI" id="CHEBI:57692"/>
    </cofactor>
</comment>
<comment type="caution">
    <text evidence="7">The sequence shown here is derived from an EMBL/GenBank/DDBJ whole genome shotgun (WGS) entry which is preliminary data.</text>
</comment>
<feature type="compositionally biased region" description="Basic and acidic residues" evidence="5">
    <location>
        <begin position="159"/>
        <end position="173"/>
    </location>
</feature>
<dbReference type="EMBL" id="JAGEUA010000001">
    <property type="protein sequence ID" value="KAL1020562.1"/>
    <property type="molecule type" value="Genomic_DNA"/>
</dbReference>
<evidence type="ECO:0000313" key="7">
    <source>
        <dbReference type="EMBL" id="KAL1020562.1"/>
    </source>
</evidence>
<reference evidence="7 8" key="1">
    <citation type="submission" date="2024-06" db="EMBL/GenBank/DDBJ databases">
        <authorList>
            <person name="Pan Q."/>
            <person name="Wen M."/>
            <person name="Jouanno E."/>
            <person name="Zahm M."/>
            <person name="Klopp C."/>
            <person name="Cabau C."/>
            <person name="Louis A."/>
            <person name="Berthelot C."/>
            <person name="Parey E."/>
            <person name="Roest Crollius H."/>
            <person name="Montfort J."/>
            <person name="Robinson-Rechavi M."/>
            <person name="Bouchez O."/>
            <person name="Lampietro C."/>
            <person name="Lopez Roques C."/>
            <person name="Donnadieu C."/>
            <person name="Postlethwait J."/>
            <person name="Bobe J."/>
            <person name="Verreycken H."/>
            <person name="Guiguen Y."/>
        </authorList>
    </citation>
    <scope>NUCLEOTIDE SEQUENCE [LARGE SCALE GENOMIC DNA]</scope>
    <source>
        <strain evidence="7">Up_M1</strain>
        <tissue evidence="7">Testis</tissue>
    </source>
</reference>
<dbReference type="Pfam" id="PF03441">
    <property type="entry name" value="FAD_binding_7"/>
    <property type="match status" value="1"/>
</dbReference>
<dbReference type="Proteomes" id="UP001557470">
    <property type="component" value="Unassembled WGS sequence"/>
</dbReference>